<dbReference type="OrthoDB" id="7567733at2"/>
<accession>A0A418W6S7</accession>
<proteinExistence type="predicted"/>
<dbReference type="Proteomes" id="UP000286100">
    <property type="component" value="Unassembled WGS sequence"/>
</dbReference>
<organism evidence="1 2">
    <name type="scientific">Sphingomonas cavernae</name>
    <dbReference type="NCBI Taxonomy" id="2320861"/>
    <lineage>
        <taxon>Bacteria</taxon>
        <taxon>Pseudomonadati</taxon>
        <taxon>Pseudomonadota</taxon>
        <taxon>Alphaproteobacteria</taxon>
        <taxon>Sphingomonadales</taxon>
        <taxon>Sphingomonadaceae</taxon>
        <taxon>Sphingomonas</taxon>
    </lineage>
</organism>
<keyword evidence="2" id="KW-1185">Reference proteome</keyword>
<reference evidence="1 2" key="1">
    <citation type="submission" date="2018-09" db="EMBL/GenBank/DDBJ databases">
        <authorList>
            <person name="Zhu H."/>
        </authorList>
    </citation>
    <scope>NUCLEOTIDE SEQUENCE [LARGE SCALE GENOMIC DNA]</scope>
    <source>
        <strain evidence="1 2">K2R01-6</strain>
    </source>
</reference>
<dbReference type="EMBL" id="QYUM01000004">
    <property type="protein sequence ID" value="RJF85720.1"/>
    <property type="molecule type" value="Genomic_DNA"/>
</dbReference>
<dbReference type="AlphaFoldDB" id="A0A418W6S7"/>
<comment type="caution">
    <text evidence="1">The sequence shown here is derived from an EMBL/GenBank/DDBJ whole genome shotgun (WGS) entry which is preliminary data.</text>
</comment>
<name>A0A418W6S7_9SPHN</name>
<evidence type="ECO:0000313" key="2">
    <source>
        <dbReference type="Proteomes" id="UP000286100"/>
    </source>
</evidence>
<gene>
    <name evidence="1" type="ORF">D3876_17685</name>
</gene>
<evidence type="ECO:0000313" key="1">
    <source>
        <dbReference type="EMBL" id="RJF85720.1"/>
    </source>
</evidence>
<sequence length="96" mass="10703">MMITQTDLLSTSLCAAVAEEIRGVRAIIEQLAETLVCDERFATDYLDQLQSFDLVIQQADESADLLDRVAQGQTIHEAIDRVRLTVIQERLRAAIG</sequence>
<protein>
    <submittedName>
        <fullName evidence="1">Uncharacterized protein</fullName>
    </submittedName>
</protein>